<evidence type="ECO:0000256" key="4">
    <source>
        <dbReference type="PROSITE-ProRule" id="PRU00433"/>
    </source>
</evidence>
<dbReference type="InterPro" id="IPR009056">
    <property type="entry name" value="Cyt_c-like_dom"/>
</dbReference>
<evidence type="ECO:0000256" key="3">
    <source>
        <dbReference type="ARBA" id="ARBA00023004"/>
    </source>
</evidence>
<feature type="compositionally biased region" description="Polar residues" evidence="5">
    <location>
        <begin position="11"/>
        <end position="33"/>
    </location>
</feature>
<keyword evidence="6" id="KW-0812">Transmembrane</keyword>
<evidence type="ECO:0000313" key="8">
    <source>
        <dbReference type="EMBL" id="TSA79775.1"/>
    </source>
</evidence>
<keyword evidence="2 4" id="KW-0479">Metal-binding</keyword>
<accession>A0A553UHT2</accession>
<protein>
    <submittedName>
        <fullName evidence="8">Cytochrome c</fullName>
    </submittedName>
</protein>
<keyword evidence="9" id="KW-1185">Reference proteome</keyword>
<feature type="transmembrane region" description="Helical" evidence="6">
    <location>
        <begin position="92"/>
        <end position="110"/>
    </location>
</feature>
<dbReference type="GO" id="GO:0009055">
    <property type="term" value="F:electron transfer activity"/>
    <property type="evidence" value="ECO:0007669"/>
    <property type="project" value="InterPro"/>
</dbReference>
<name>A0A553UHT2_9DEIO</name>
<evidence type="ECO:0000256" key="5">
    <source>
        <dbReference type="SAM" id="MobiDB-lite"/>
    </source>
</evidence>
<organism evidence="8 9">
    <name type="scientific">Deinococcus detaillensis</name>
    <dbReference type="NCBI Taxonomy" id="2592048"/>
    <lineage>
        <taxon>Bacteria</taxon>
        <taxon>Thermotogati</taxon>
        <taxon>Deinococcota</taxon>
        <taxon>Deinococci</taxon>
        <taxon>Deinococcales</taxon>
        <taxon>Deinococcaceae</taxon>
        <taxon>Deinococcus</taxon>
    </lineage>
</organism>
<feature type="compositionally biased region" description="Basic and acidic residues" evidence="5">
    <location>
        <begin position="38"/>
        <end position="50"/>
    </location>
</feature>
<evidence type="ECO:0000256" key="6">
    <source>
        <dbReference type="SAM" id="Phobius"/>
    </source>
</evidence>
<dbReference type="RefSeq" id="WP_143722078.1">
    <property type="nucleotide sequence ID" value="NZ_VKDB01000037.1"/>
</dbReference>
<dbReference type="Gene3D" id="1.10.760.10">
    <property type="entry name" value="Cytochrome c-like domain"/>
    <property type="match status" value="1"/>
</dbReference>
<dbReference type="SUPFAM" id="SSF46626">
    <property type="entry name" value="Cytochrome c"/>
    <property type="match status" value="1"/>
</dbReference>
<gene>
    <name evidence="8" type="ORF">FNU79_17485</name>
</gene>
<comment type="caution">
    <text evidence="8">The sequence shown here is derived from an EMBL/GenBank/DDBJ whole genome shotgun (WGS) entry which is preliminary data.</text>
</comment>
<keyword evidence="1 4" id="KW-0349">Heme</keyword>
<dbReference type="PROSITE" id="PS51007">
    <property type="entry name" value="CYTC"/>
    <property type="match status" value="1"/>
</dbReference>
<dbReference type="GO" id="GO:0020037">
    <property type="term" value="F:heme binding"/>
    <property type="evidence" value="ECO:0007669"/>
    <property type="project" value="InterPro"/>
</dbReference>
<evidence type="ECO:0000259" key="7">
    <source>
        <dbReference type="PROSITE" id="PS51007"/>
    </source>
</evidence>
<dbReference type="InterPro" id="IPR036909">
    <property type="entry name" value="Cyt_c-like_dom_sf"/>
</dbReference>
<keyword evidence="6" id="KW-0472">Membrane</keyword>
<sequence length="293" mass="31172">MPEDERPPQPDTEQSKPTQASPAQPGSAQSGSAQPVRRPSEQRDSDKKDALAQTQNYQPQRGPAAEAKVAEQVQAQLESDEIRSGDASVPNFLAVFFVMFGLWGAWYFAFHLAPLDEPEPASVMQARPAVVRSYQQAAADPAVAAHPTHFDLTGEFSVFALTAPTAQLQGGAALFQGRCAQCHGSDGQGRAGPFEAATLQGDSLLWTLPPSRVAQLIKYGFDGLMPEWGNDQGQIALEHVVAYLSAVMAPAPGTPSPLEVTKGGVNVQDPINTFNAPWERADGVFVRPAGGGQ</sequence>
<dbReference type="Pfam" id="PF13442">
    <property type="entry name" value="Cytochrome_CBB3"/>
    <property type="match status" value="1"/>
</dbReference>
<dbReference type="GO" id="GO:0046872">
    <property type="term" value="F:metal ion binding"/>
    <property type="evidence" value="ECO:0007669"/>
    <property type="project" value="UniProtKB-KW"/>
</dbReference>
<evidence type="ECO:0000256" key="2">
    <source>
        <dbReference type="ARBA" id="ARBA00022723"/>
    </source>
</evidence>
<dbReference type="Proteomes" id="UP000316092">
    <property type="component" value="Unassembled WGS sequence"/>
</dbReference>
<evidence type="ECO:0000256" key="1">
    <source>
        <dbReference type="ARBA" id="ARBA00022617"/>
    </source>
</evidence>
<proteinExistence type="predicted"/>
<keyword evidence="6" id="KW-1133">Transmembrane helix</keyword>
<feature type="region of interest" description="Disordered" evidence="5">
    <location>
        <begin position="1"/>
        <end position="72"/>
    </location>
</feature>
<reference evidence="8 9" key="1">
    <citation type="submission" date="2019-07" db="EMBL/GenBank/DDBJ databases">
        <title>Deinococcus detaillus sp. nov., isolated from humus soil in Antarctica.</title>
        <authorList>
            <person name="Zhang K."/>
        </authorList>
    </citation>
    <scope>NUCLEOTIDE SEQUENCE [LARGE SCALE GENOMIC DNA]</scope>
    <source>
        <strain evidence="8 9">H1</strain>
    </source>
</reference>
<evidence type="ECO:0000313" key="9">
    <source>
        <dbReference type="Proteomes" id="UP000316092"/>
    </source>
</evidence>
<dbReference type="EMBL" id="VKDB01000037">
    <property type="protein sequence ID" value="TSA79775.1"/>
    <property type="molecule type" value="Genomic_DNA"/>
</dbReference>
<dbReference type="OrthoDB" id="9811281at2"/>
<dbReference type="AlphaFoldDB" id="A0A553UHT2"/>
<feature type="domain" description="Cytochrome c" evidence="7">
    <location>
        <begin position="166"/>
        <end position="248"/>
    </location>
</feature>
<keyword evidence="3 4" id="KW-0408">Iron</keyword>